<sequence length="656" mass="73456">MLADPVAAVKSTPFWSHLIPVPDDAIDRGAVEAMDTLLGALHPNPPTTVHLKETTKTCATIMCRSHDVDADQSTVATTRALIAGYELLRHYDPLADLMEEVHECVNAMVSGRYVAQDAAEILEEASRRINRMLGCDPMYKSYSGFLKQLARDTQLLPDNVLVPRLRPRRRWACGDFELLALGIPPWTGATLDTKPKSRPALDDPARPLLQAPSRTSKTMPGPKNTLLIEGSFEELTDEFAQYIDALKKSQGDESSNVQQESADLLKENKKDEVLKKLVVGAQALNQAPEKEFIAAYNLLIHLVNQSPNVSMFLPKICQNLSTPVTSSPANGSGLALSILSTIFNILPADSEVRFHVLLAILRVIRATTNFEYLRPQLKQLDTWLQAWEVEEEEQRKLYLAVSDSAAAAGEDEQAYTYLLRALRTFPSEDASSPEAQELSLRALKSALTHPNHFDFQDLTDLDSVQALRNSEPVYFQLLEIFNSDVVDDFNDFKDEHDGWIEKSGLDSDALNRKIRLLTLASIAASSGQQRSLPYEKIAKALQVPSEDVEMWVIDVIRAGLVEGKLSQLNQTFLIHRSTYRVFGENQWREVASRLDMWRNSLAGVLEVIQQEKQRFIQEKEDEANRADQKAEQAARFKGRGAQQQKQPRAPIDEDAD</sequence>
<keyword evidence="2" id="KW-1185">Reference proteome</keyword>
<name>A0ACC2IPB0_9PLEO</name>
<accession>A0ACC2IPB0</accession>
<reference evidence="1" key="1">
    <citation type="submission" date="2022-11" db="EMBL/GenBank/DDBJ databases">
        <title>Genome Sequence of Boeremia exigua.</title>
        <authorList>
            <person name="Buettner E."/>
        </authorList>
    </citation>
    <scope>NUCLEOTIDE SEQUENCE</scope>
    <source>
        <strain evidence="1">CU02</strain>
    </source>
</reference>
<organism evidence="1 2">
    <name type="scientific">Boeremia exigua</name>
    <dbReference type="NCBI Taxonomy" id="749465"/>
    <lineage>
        <taxon>Eukaryota</taxon>
        <taxon>Fungi</taxon>
        <taxon>Dikarya</taxon>
        <taxon>Ascomycota</taxon>
        <taxon>Pezizomycotina</taxon>
        <taxon>Dothideomycetes</taxon>
        <taxon>Pleosporomycetidae</taxon>
        <taxon>Pleosporales</taxon>
        <taxon>Pleosporineae</taxon>
        <taxon>Didymellaceae</taxon>
        <taxon>Boeremia</taxon>
    </lineage>
</organism>
<proteinExistence type="predicted"/>
<protein>
    <submittedName>
        <fullName evidence="1">Uncharacterized protein</fullName>
    </submittedName>
</protein>
<evidence type="ECO:0000313" key="1">
    <source>
        <dbReference type="EMBL" id="KAJ8116907.1"/>
    </source>
</evidence>
<comment type="caution">
    <text evidence="1">The sequence shown here is derived from an EMBL/GenBank/DDBJ whole genome shotgun (WGS) entry which is preliminary data.</text>
</comment>
<dbReference type="Proteomes" id="UP001153331">
    <property type="component" value="Unassembled WGS sequence"/>
</dbReference>
<gene>
    <name evidence="1" type="ORF">OPT61_g1775</name>
</gene>
<evidence type="ECO:0000313" key="2">
    <source>
        <dbReference type="Proteomes" id="UP001153331"/>
    </source>
</evidence>
<dbReference type="EMBL" id="JAPHNI010000074">
    <property type="protein sequence ID" value="KAJ8116907.1"/>
    <property type="molecule type" value="Genomic_DNA"/>
</dbReference>